<dbReference type="EMBL" id="VYYT01000135">
    <property type="protein sequence ID" value="KAK2764688.1"/>
    <property type="molecule type" value="Genomic_DNA"/>
</dbReference>
<dbReference type="PROSITE" id="PS51502">
    <property type="entry name" value="S_R_A_B_BARREL"/>
    <property type="match status" value="1"/>
</dbReference>
<comment type="caution">
    <text evidence="2">The sequence shown here is derived from an EMBL/GenBank/DDBJ whole genome shotgun (WGS) entry which is preliminary data.</text>
</comment>
<dbReference type="SUPFAM" id="SSF159245">
    <property type="entry name" value="AttH-like"/>
    <property type="match status" value="1"/>
</dbReference>
<reference evidence="2" key="1">
    <citation type="submission" date="2023-02" db="EMBL/GenBank/DDBJ databases">
        <title>Colletotrichum kahawae CIFC_Que2 genome sequencing and assembly.</title>
        <authorList>
            <person name="Baroncelli R."/>
        </authorList>
    </citation>
    <scope>NUCLEOTIDE SEQUENCE</scope>
    <source>
        <strain evidence="2">CIFC_Que2</strain>
    </source>
</reference>
<feature type="domain" description="Stress-response A/B barrel" evidence="1">
    <location>
        <begin position="3"/>
        <end position="118"/>
    </location>
</feature>
<dbReference type="Pfam" id="PF07876">
    <property type="entry name" value="Dabb"/>
    <property type="match status" value="1"/>
</dbReference>
<proteinExistence type="predicted"/>
<dbReference type="SUPFAM" id="SSF54909">
    <property type="entry name" value="Dimeric alpha+beta barrel"/>
    <property type="match status" value="1"/>
</dbReference>
<dbReference type="InterPro" id="IPR013097">
    <property type="entry name" value="Dabb"/>
</dbReference>
<dbReference type="InterPro" id="IPR023374">
    <property type="entry name" value="AttH-like_dom_sf"/>
</dbReference>
<dbReference type="AlphaFoldDB" id="A0AAD9YJL1"/>
<dbReference type="Gene3D" id="2.40.370.10">
    <property type="entry name" value="AttH-like domain"/>
    <property type="match status" value="1"/>
</dbReference>
<gene>
    <name evidence="2" type="ORF">CKAH01_04853</name>
</gene>
<accession>A0AAD9YJL1</accession>
<dbReference type="Gene3D" id="3.30.70.100">
    <property type="match status" value="1"/>
</dbReference>
<dbReference type="Proteomes" id="UP001281614">
    <property type="component" value="Unassembled WGS sequence"/>
</dbReference>
<dbReference type="SMART" id="SM00886">
    <property type="entry name" value="Dabb"/>
    <property type="match status" value="1"/>
</dbReference>
<name>A0AAD9YJL1_COLKA</name>
<evidence type="ECO:0000313" key="2">
    <source>
        <dbReference type="EMBL" id="KAK2764688.1"/>
    </source>
</evidence>
<evidence type="ECO:0000313" key="3">
    <source>
        <dbReference type="Proteomes" id="UP001281614"/>
    </source>
</evidence>
<organism evidence="2 3">
    <name type="scientific">Colletotrichum kahawae</name>
    <name type="common">Coffee berry disease fungus</name>
    <dbReference type="NCBI Taxonomy" id="34407"/>
    <lineage>
        <taxon>Eukaryota</taxon>
        <taxon>Fungi</taxon>
        <taxon>Dikarya</taxon>
        <taxon>Ascomycota</taxon>
        <taxon>Pezizomycotina</taxon>
        <taxon>Sordariomycetes</taxon>
        <taxon>Hypocreomycetidae</taxon>
        <taxon>Glomerellales</taxon>
        <taxon>Glomerellaceae</taxon>
        <taxon>Colletotrichum</taxon>
        <taxon>Colletotrichum gloeosporioides species complex</taxon>
    </lineage>
</organism>
<sequence>MPIYHIVLFKLKPNTDSSQVSEMRAAGDAMVGVVPGLRSFTLGPPLSSTAHRAQGFDMALMTVMDTEEQVLAYAGHPPTAEVRVGSAQTPNALQEQHQKLRLSPTNIEKWEDGLRTDPPKPGVFEWWYFDSHLANGAKLMVVFHTKLFANPNTGLDPKIRVQLDTPDGRSWAITKTYPASSFNASREECNVTVDGEKDGQINFFRGNDLNAFQIHVVVDDLTIDVQLNSTTSPWRPGTGHVYYDEDEYFAWLVAVPQGKVTATYRIGGEKPVTAEGDGYHDRNWGNVSLAKVINHWYWGRGTVGPYTVISSATTSSDNLAYAMGISFMIQKGDTIVAEDAGKVVFTATDAGIDEETGRSVADRLHFEYRDNELVYTLKYVKEDFTSRQKMGDGWYLRFAGSLRFKTYESGKMVEAYESHTQWDSMWFGQAHRDALIYQK</sequence>
<evidence type="ECO:0000259" key="1">
    <source>
        <dbReference type="PROSITE" id="PS51502"/>
    </source>
</evidence>
<keyword evidence="3" id="KW-1185">Reference proteome</keyword>
<dbReference type="InterPro" id="IPR011008">
    <property type="entry name" value="Dimeric_a/b-barrel"/>
</dbReference>
<protein>
    <submittedName>
        <fullName evidence="2">Hydroxyneurosporene synthase</fullName>
    </submittedName>
</protein>